<dbReference type="InterPro" id="IPR051449">
    <property type="entry name" value="ABC-2_transporter_component"/>
</dbReference>
<proteinExistence type="predicted"/>
<accession>A0A367ZJY9</accession>
<evidence type="ECO:0000256" key="3">
    <source>
        <dbReference type="ARBA" id="ARBA00022692"/>
    </source>
</evidence>
<comment type="caution">
    <text evidence="8">The sequence shown here is derived from an EMBL/GenBank/DDBJ whole genome shotgun (WGS) entry which is preliminary data.</text>
</comment>
<evidence type="ECO:0000256" key="5">
    <source>
        <dbReference type="ARBA" id="ARBA00023136"/>
    </source>
</evidence>
<dbReference type="GO" id="GO:0140359">
    <property type="term" value="F:ABC-type transporter activity"/>
    <property type="evidence" value="ECO:0007669"/>
    <property type="project" value="InterPro"/>
</dbReference>
<evidence type="ECO:0000313" key="9">
    <source>
        <dbReference type="Proteomes" id="UP000252355"/>
    </source>
</evidence>
<organism evidence="8 9">
    <name type="scientific">Candidatus Ozemobacter sibiricus</name>
    <dbReference type="NCBI Taxonomy" id="2268124"/>
    <lineage>
        <taxon>Bacteria</taxon>
        <taxon>Candidatus Ozemobacteria</taxon>
        <taxon>Candidatus Ozemobacterales</taxon>
        <taxon>Candidatus Ozemobacteraceae</taxon>
        <taxon>Candidatus Ozemobacter</taxon>
    </lineage>
</organism>
<comment type="subcellular location">
    <subcellularLocation>
        <location evidence="1">Cell membrane</location>
        <topology evidence="1">Multi-pass membrane protein</topology>
    </subcellularLocation>
</comment>
<dbReference type="PANTHER" id="PTHR30294">
    <property type="entry name" value="MEMBRANE COMPONENT OF ABC TRANSPORTER YHHJ-RELATED"/>
    <property type="match status" value="1"/>
</dbReference>
<protein>
    <submittedName>
        <fullName evidence="8">ABC-type transport system involved in multi-copper enzyme maturation, permease component</fullName>
    </submittedName>
</protein>
<keyword evidence="2" id="KW-1003">Cell membrane</keyword>
<keyword evidence="3 6" id="KW-0812">Transmembrane</keyword>
<sequence length="236" mass="26645">MKILAILRKELQTYFYSPAAYIVFASFLLVVGYLFWVVLIASKVANLEPLLYNAAFILLLASPVLTMRLISEERRTNTIELLLTSPISPVEIVIGKFLACFLLYLILIVLTFQYPAILHTYAQNLDWGPIISGYIGLILLGAAYIAFGLFASSVTENQVISAMLTFGGLLLFWIVGWTKNVLDNVYGDALSRLSLLERYSEFLKGMVDSGNVVFFLIFTITWLFVATRVLESDRWR</sequence>
<keyword evidence="5 6" id="KW-0472">Membrane</keyword>
<gene>
    <name evidence="8" type="ORF">OZSIB_1355</name>
</gene>
<dbReference type="AlphaFoldDB" id="A0A367ZJY9"/>
<keyword evidence="4 6" id="KW-1133">Transmembrane helix</keyword>
<feature type="transmembrane region" description="Helical" evidence="6">
    <location>
        <begin position="21"/>
        <end position="44"/>
    </location>
</feature>
<dbReference type="InterPro" id="IPR013525">
    <property type="entry name" value="ABC2_TM"/>
</dbReference>
<evidence type="ECO:0000256" key="1">
    <source>
        <dbReference type="ARBA" id="ARBA00004651"/>
    </source>
</evidence>
<dbReference type="Pfam" id="PF12698">
    <property type="entry name" value="ABC2_membrane_3"/>
    <property type="match status" value="1"/>
</dbReference>
<feature type="domain" description="ABC-2 type transporter transmembrane" evidence="7">
    <location>
        <begin position="50"/>
        <end position="172"/>
    </location>
</feature>
<reference evidence="8 9" key="1">
    <citation type="submission" date="2018-05" db="EMBL/GenBank/DDBJ databases">
        <title>A metagenomic window into the 2 km-deep terrestrial subsurface aquifer revealed taxonomically and functionally diverse microbial community comprising novel uncultured bacterial lineages.</title>
        <authorList>
            <person name="Kadnikov V.V."/>
            <person name="Mardanov A.V."/>
            <person name="Beletsky A.V."/>
            <person name="Banks D."/>
            <person name="Pimenov N.V."/>
            <person name="Frank Y.A."/>
            <person name="Karnachuk O.V."/>
            <person name="Ravin N.V."/>
        </authorList>
    </citation>
    <scope>NUCLEOTIDE SEQUENCE [LARGE SCALE GENOMIC DNA]</scope>
    <source>
        <strain evidence="8">BY5</strain>
    </source>
</reference>
<feature type="transmembrane region" description="Helical" evidence="6">
    <location>
        <begin position="159"/>
        <end position="178"/>
    </location>
</feature>
<dbReference type="GO" id="GO:0005886">
    <property type="term" value="C:plasma membrane"/>
    <property type="evidence" value="ECO:0007669"/>
    <property type="project" value="UniProtKB-SubCell"/>
</dbReference>
<evidence type="ECO:0000259" key="7">
    <source>
        <dbReference type="Pfam" id="PF12698"/>
    </source>
</evidence>
<feature type="transmembrane region" description="Helical" evidence="6">
    <location>
        <begin position="92"/>
        <end position="115"/>
    </location>
</feature>
<evidence type="ECO:0000256" key="2">
    <source>
        <dbReference type="ARBA" id="ARBA00022475"/>
    </source>
</evidence>
<feature type="transmembrane region" description="Helical" evidence="6">
    <location>
        <begin position="50"/>
        <end position="71"/>
    </location>
</feature>
<dbReference type="PANTHER" id="PTHR30294:SF29">
    <property type="entry name" value="MULTIDRUG ABC TRANSPORTER PERMEASE YBHS-RELATED"/>
    <property type="match status" value="1"/>
</dbReference>
<dbReference type="EMBL" id="QOQW01000022">
    <property type="protein sequence ID" value="RCK78435.1"/>
    <property type="molecule type" value="Genomic_DNA"/>
</dbReference>
<evidence type="ECO:0000256" key="6">
    <source>
        <dbReference type="SAM" id="Phobius"/>
    </source>
</evidence>
<feature type="transmembrane region" description="Helical" evidence="6">
    <location>
        <begin position="127"/>
        <end position="147"/>
    </location>
</feature>
<dbReference type="Proteomes" id="UP000252355">
    <property type="component" value="Unassembled WGS sequence"/>
</dbReference>
<evidence type="ECO:0000256" key="4">
    <source>
        <dbReference type="ARBA" id="ARBA00022989"/>
    </source>
</evidence>
<name>A0A367ZJY9_9BACT</name>
<evidence type="ECO:0000313" key="8">
    <source>
        <dbReference type="EMBL" id="RCK78435.1"/>
    </source>
</evidence>
<feature type="transmembrane region" description="Helical" evidence="6">
    <location>
        <begin position="212"/>
        <end position="230"/>
    </location>
</feature>